<sequence length="138" mass="15028">MKIVPVLVIALALTACKSQKETRVKCGSVICTNEFVMIPVNVIATKSSAIEFKTYKVINLATGKELKNTGWAGKTNPNTVIVADDGHRRDFPEKGADLQLQVIRKDDRVVKVDYKVSGGPCSCHVSKLSGPDEIDLDQ</sequence>
<dbReference type="Proteomes" id="UP000638732">
    <property type="component" value="Unassembled WGS sequence"/>
</dbReference>
<reference evidence="1" key="1">
    <citation type="submission" date="2020-01" db="EMBL/GenBank/DDBJ databases">
        <authorList>
            <person name="Seo Y.L."/>
        </authorList>
    </citation>
    <scope>NUCLEOTIDE SEQUENCE</scope>
    <source>
        <strain evidence="1">R11</strain>
    </source>
</reference>
<evidence type="ECO:0000313" key="2">
    <source>
        <dbReference type="Proteomes" id="UP000638732"/>
    </source>
</evidence>
<gene>
    <name evidence="1" type="ORF">GSY63_08060</name>
</gene>
<organism evidence="1 2">
    <name type="scientific">Mucilaginibacter agri</name>
    <dbReference type="NCBI Taxonomy" id="2695265"/>
    <lineage>
        <taxon>Bacteria</taxon>
        <taxon>Pseudomonadati</taxon>
        <taxon>Bacteroidota</taxon>
        <taxon>Sphingobacteriia</taxon>
        <taxon>Sphingobacteriales</taxon>
        <taxon>Sphingobacteriaceae</taxon>
        <taxon>Mucilaginibacter</taxon>
    </lineage>
</organism>
<proteinExistence type="predicted"/>
<protein>
    <submittedName>
        <fullName evidence="1">Uncharacterized protein</fullName>
    </submittedName>
</protein>
<evidence type="ECO:0000313" key="1">
    <source>
        <dbReference type="EMBL" id="NCD69309.1"/>
    </source>
</evidence>
<comment type="caution">
    <text evidence="1">The sequence shown here is derived from an EMBL/GenBank/DDBJ whole genome shotgun (WGS) entry which is preliminary data.</text>
</comment>
<dbReference type="RefSeq" id="WP_166585290.1">
    <property type="nucleotide sequence ID" value="NZ_WWEO01000041.1"/>
</dbReference>
<dbReference type="EMBL" id="WWEO01000041">
    <property type="protein sequence ID" value="NCD69309.1"/>
    <property type="molecule type" value="Genomic_DNA"/>
</dbReference>
<dbReference type="AlphaFoldDB" id="A0A966DU44"/>
<reference evidence="1" key="2">
    <citation type="submission" date="2020-10" db="EMBL/GenBank/DDBJ databases">
        <title>Mucilaginibacter sp. nov., isolated from soil.</title>
        <authorList>
            <person name="Jeon C.O."/>
        </authorList>
    </citation>
    <scope>NUCLEOTIDE SEQUENCE</scope>
    <source>
        <strain evidence="1">R11</strain>
    </source>
</reference>
<dbReference type="PROSITE" id="PS51257">
    <property type="entry name" value="PROKAR_LIPOPROTEIN"/>
    <property type="match status" value="1"/>
</dbReference>
<name>A0A966DU44_9SPHI</name>
<keyword evidence="2" id="KW-1185">Reference proteome</keyword>
<accession>A0A966DU44</accession>